<dbReference type="Pfam" id="PF13472">
    <property type="entry name" value="Lipase_GDSL_2"/>
    <property type="match status" value="1"/>
</dbReference>
<dbReference type="PANTHER" id="PTHR14209">
    <property type="entry name" value="ISOAMYL ACETATE-HYDROLYZING ESTERASE 1"/>
    <property type="match status" value="1"/>
</dbReference>
<evidence type="ECO:0000313" key="3">
    <source>
        <dbReference type="Proteomes" id="UP000245942"/>
    </source>
</evidence>
<proteinExistence type="predicted"/>
<evidence type="ECO:0000259" key="1">
    <source>
        <dbReference type="Pfam" id="PF13472"/>
    </source>
</evidence>
<dbReference type="InterPro" id="IPR045136">
    <property type="entry name" value="Iah1-like"/>
</dbReference>
<evidence type="ECO:0000313" key="2">
    <source>
        <dbReference type="EMBL" id="PWN23997.1"/>
    </source>
</evidence>
<dbReference type="AlphaFoldDB" id="A0A316UF99"/>
<dbReference type="CDD" id="cd01838">
    <property type="entry name" value="Isoamyl_acetate_hydrolase_like"/>
    <property type="match status" value="1"/>
</dbReference>
<dbReference type="RefSeq" id="XP_025351157.1">
    <property type="nucleotide sequence ID" value="XM_025489440.1"/>
</dbReference>
<dbReference type="InterPro" id="IPR036514">
    <property type="entry name" value="SGNH_hydro_sf"/>
</dbReference>
<keyword evidence="3" id="KW-1185">Reference proteome</keyword>
<gene>
    <name evidence="2" type="ORF">BCV69DRAFT_16287</name>
</gene>
<dbReference type="OrthoDB" id="671439at2759"/>
<name>A0A316UF99_9BASI</name>
<dbReference type="EMBL" id="KZ819321">
    <property type="protein sequence ID" value="PWN23997.1"/>
    <property type="molecule type" value="Genomic_DNA"/>
</dbReference>
<reference evidence="2 3" key="1">
    <citation type="journal article" date="2018" name="Mol. Biol. Evol.">
        <title>Broad Genomic Sampling Reveals a Smut Pathogenic Ancestry of the Fungal Clade Ustilaginomycotina.</title>
        <authorList>
            <person name="Kijpornyongpan T."/>
            <person name="Mondo S.J."/>
            <person name="Barry K."/>
            <person name="Sandor L."/>
            <person name="Lee J."/>
            <person name="Lipzen A."/>
            <person name="Pangilinan J."/>
            <person name="LaButti K."/>
            <person name="Hainaut M."/>
            <person name="Henrissat B."/>
            <person name="Grigoriev I.V."/>
            <person name="Spatafora J.W."/>
            <person name="Aime M.C."/>
        </authorList>
    </citation>
    <scope>NUCLEOTIDE SEQUENCE [LARGE SCALE GENOMIC DNA]</scope>
    <source>
        <strain evidence="2 3">MCA 4718</strain>
    </source>
</reference>
<dbReference type="PANTHER" id="PTHR14209:SF19">
    <property type="entry name" value="ISOAMYL ACETATE-HYDROLYZING ESTERASE 1 HOMOLOG"/>
    <property type="match status" value="1"/>
</dbReference>
<sequence length="240" mass="26515">MTLALTSMYPSIVCFGDSQTQYANGPGGFIASLAHAYQRKADVFNRGFSGYTTRQALFVARQLFCQSPHAAIVNVRAVIIWLGCNDSIQKGQEQHVPPEEFRSNLSSILDIVAAEPANATSATCPPPYILLLGATPVTQRAFHDNKAKQEYMTIVGEIARDARYSSKVDYIDMYSLFTTAAEPVADLLDSDGLHMSPRGYEVIFDAVFKQLRQQDGLEPSGMRLQFPDWKSFDTDATAEL</sequence>
<protein>
    <submittedName>
        <fullName evidence="2">SGNH hydrolase</fullName>
    </submittedName>
</protein>
<dbReference type="InterPro" id="IPR013830">
    <property type="entry name" value="SGNH_hydro"/>
</dbReference>
<organism evidence="2 3">
    <name type="scientific">Pseudomicrostroma glucosiphilum</name>
    <dbReference type="NCBI Taxonomy" id="1684307"/>
    <lineage>
        <taxon>Eukaryota</taxon>
        <taxon>Fungi</taxon>
        <taxon>Dikarya</taxon>
        <taxon>Basidiomycota</taxon>
        <taxon>Ustilaginomycotina</taxon>
        <taxon>Exobasidiomycetes</taxon>
        <taxon>Microstromatales</taxon>
        <taxon>Microstromatales incertae sedis</taxon>
        <taxon>Pseudomicrostroma</taxon>
    </lineage>
</organism>
<keyword evidence="2" id="KW-0378">Hydrolase</keyword>
<dbReference type="Gene3D" id="3.40.50.1110">
    <property type="entry name" value="SGNH hydrolase"/>
    <property type="match status" value="1"/>
</dbReference>
<dbReference type="STRING" id="1684307.A0A316UF99"/>
<dbReference type="Proteomes" id="UP000245942">
    <property type="component" value="Unassembled WGS sequence"/>
</dbReference>
<feature type="domain" description="SGNH hydrolase-type esterase" evidence="1">
    <location>
        <begin position="14"/>
        <end position="202"/>
    </location>
</feature>
<accession>A0A316UF99</accession>
<dbReference type="SUPFAM" id="SSF52266">
    <property type="entry name" value="SGNH hydrolase"/>
    <property type="match status" value="1"/>
</dbReference>
<dbReference type="GeneID" id="37011174"/>
<dbReference type="GO" id="GO:0016787">
    <property type="term" value="F:hydrolase activity"/>
    <property type="evidence" value="ECO:0007669"/>
    <property type="project" value="UniProtKB-KW"/>
</dbReference>